<dbReference type="Ensembl" id="ENSOMYT00000141050.1">
    <property type="protein sequence ID" value="ENSOMYP00000120287.1"/>
    <property type="gene ID" value="ENSOMYG00000054172.1"/>
</dbReference>
<reference evidence="1" key="2">
    <citation type="submission" date="2025-08" db="UniProtKB">
        <authorList>
            <consortium name="Ensembl"/>
        </authorList>
    </citation>
    <scope>IDENTIFICATION</scope>
</reference>
<organism evidence="1 2">
    <name type="scientific">Oncorhynchus mykiss</name>
    <name type="common">Rainbow trout</name>
    <name type="synonym">Salmo gairdneri</name>
    <dbReference type="NCBI Taxonomy" id="8022"/>
    <lineage>
        <taxon>Eukaryota</taxon>
        <taxon>Metazoa</taxon>
        <taxon>Chordata</taxon>
        <taxon>Craniata</taxon>
        <taxon>Vertebrata</taxon>
        <taxon>Euteleostomi</taxon>
        <taxon>Actinopterygii</taxon>
        <taxon>Neopterygii</taxon>
        <taxon>Teleostei</taxon>
        <taxon>Protacanthopterygii</taxon>
        <taxon>Salmoniformes</taxon>
        <taxon>Salmonidae</taxon>
        <taxon>Salmoninae</taxon>
        <taxon>Oncorhynchus</taxon>
    </lineage>
</organism>
<proteinExistence type="predicted"/>
<keyword evidence="2" id="KW-1185">Reference proteome</keyword>
<evidence type="ECO:0000313" key="1">
    <source>
        <dbReference type="Ensembl" id="ENSOMYP00000120287.1"/>
    </source>
</evidence>
<dbReference type="GeneTree" id="ENSGT01060000253486"/>
<sequence>MYCYNWLQFFPLPLLANDGHFILTWACDNTAKVMSPDGQLIATSGEGVSPIKREWHSMVPSISMVIPNCHPIQIDHKILAFSRLTDDGEKMLSPTTLSVS</sequence>
<name>A0A8K9V879_ONCMY</name>
<reference evidence="1" key="1">
    <citation type="submission" date="2020-07" db="EMBL/GenBank/DDBJ databases">
        <title>A long reads based de novo assembly of the rainbow trout Arlee double haploid line genome.</title>
        <authorList>
            <person name="Gao G."/>
            <person name="Palti Y."/>
        </authorList>
    </citation>
    <scope>NUCLEOTIDE SEQUENCE [LARGE SCALE GENOMIC DNA]</scope>
</reference>
<accession>A0A8K9V879</accession>
<reference evidence="1" key="3">
    <citation type="submission" date="2025-09" db="UniProtKB">
        <authorList>
            <consortium name="Ensembl"/>
        </authorList>
    </citation>
    <scope>IDENTIFICATION</scope>
</reference>
<evidence type="ECO:0000313" key="2">
    <source>
        <dbReference type="Proteomes" id="UP000694395"/>
    </source>
</evidence>
<dbReference type="AlphaFoldDB" id="A0A8K9V879"/>
<protein>
    <submittedName>
        <fullName evidence="1">Uncharacterized protein</fullName>
    </submittedName>
</protein>
<dbReference type="Proteomes" id="UP000694395">
    <property type="component" value="Chromosome 5"/>
</dbReference>